<keyword evidence="3" id="KW-0813">Transport</keyword>
<feature type="transmembrane region" description="Helical" evidence="8">
    <location>
        <begin position="267"/>
        <end position="286"/>
    </location>
</feature>
<dbReference type="InterPro" id="IPR004324">
    <property type="entry name" value="FBT"/>
</dbReference>
<dbReference type="AlphaFoldDB" id="C1E573"/>
<dbReference type="OrthoDB" id="754047at2759"/>
<feature type="transmembrane region" description="Helical" evidence="8">
    <location>
        <begin position="436"/>
        <end position="454"/>
    </location>
</feature>
<dbReference type="NCBIfam" id="TIGR00788">
    <property type="entry name" value="fbt"/>
    <property type="match status" value="1"/>
</dbReference>
<evidence type="ECO:0000256" key="7">
    <source>
        <dbReference type="SAM" id="MobiDB-lite"/>
    </source>
</evidence>
<evidence type="ECO:0000313" key="9">
    <source>
        <dbReference type="EMBL" id="ACO62842.1"/>
    </source>
</evidence>
<protein>
    <submittedName>
        <fullName evidence="9">Folate-biopterin transporter family</fullName>
    </submittedName>
</protein>
<keyword evidence="4 8" id="KW-0812">Transmembrane</keyword>
<dbReference type="OMA" id="HIEATMY"/>
<evidence type="ECO:0000256" key="3">
    <source>
        <dbReference type="ARBA" id="ARBA00022448"/>
    </source>
</evidence>
<feature type="transmembrane region" description="Helical" evidence="8">
    <location>
        <begin position="236"/>
        <end position="255"/>
    </location>
</feature>
<proteinExistence type="inferred from homology"/>
<dbReference type="KEGG" id="mis:MICPUN_81278"/>
<feature type="transmembrane region" description="Helical" evidence="8">
    <location>
        <begin position="201"/>
        <end position="224"/>
    </location>
</feature>
<dbReference type="PANTHER" id="PTHR31585:SF0">
    <property type="entry name" value="FOLATE-BIOPTERIN TRANSPORTER 1, CHLOROPLASTIC"/>
    <property type="match status" value="1"/>
</dbReference>
<dbReference type="InParanoid" id="C1E573"/>
<comment type="similarity">
    <text evidence="2">Belongs to the major facilitator superfamily. Folate-biopterin transporter (TC 2.A.71) family.</text>
</comment>
<keyword evidence="10" id="KW-1185">Reference proteome</keyword>
<organism evidence="9 10">
    <name type="scientific">Micromonas commoda (strain RCC299 / NOUM17 / CCMP2709)</name>
    <name type="common">Picoplanktonic green alga</name>
    <dbReference type="NCBI Taxonomy" id="296587"/>
    <lineage>
        <taxon>Eukaryota</taxon>
        <taxon>Viridiplantae</taxon>
        <taxon>Chlorophyta</taxon>
        <taxon>Mamiellophyceae</taxon>
        <taxon>Mamiellales</taxon>
        <taxon>Mamiellaceae</taxon>
        <taxon>Micromonas</taxon>
    </lineage>
</organism>
<evidence type="ECO:0000256" key="5">
    <source>
        <dbReference type="ARBA" id="ARBA00022989"/>
    </source>
</evidence>
<feature type="transmembrane region" description="Helical" evidence="8">
    <location>
        <begin position="502"/>
        <end position="523"/>
    </location>
</feature>
<keyword evidence="6 8" id="KW-0472">Membrane</keyword>
<keyword evidence="5 8" id="KW-1133">Transmembrane helix</keyword>
<feature type="transmembrane region" description="Helical" evidence="8">
    <location>
        <begin position="92"/>
        <end position="115"/>
    </location>
</feature>
<feature type="transmembrane region" description="Helical" evidence="8">
    <location>
        <begin position="398"/>
        <end position="416"/>
    </location>
</feature>
<accession>C1E573</accession>
<sequence>MSSVVGKVAVTPARARITSLGRRATKLPSPARPRRSAFHVVSQRTARLPRRRPPGKTSRPLAAPRERGSLEVEVESSEAALPTAGADKGDGFAGISLAGVPLTPEVSAIVLVYFVQGILGLSRLAKDYFVKDELGLSPAEASIIFTISSVPWLVKPLWGFISDSVPLAGYKRKSYLAACGFLGAGAGFSLCTVVNDVPGAVLAFTLGSLSTAFSDVVIDSIVVARARGESQALSGSLQSLCWGSVAIGGIASSYFSGSLIETYGTKYVFGVSAAFPLLIACAALLVREDPVDEPKSRTLSQAETADKKDGKSVGAQLAELGKKLWGVGKQRRIWAPTAFVFLWQATPNPGTAMFYFTTNELGFTPEFLGRVALARSVAALVGVGVYNGYLKKVPLKKMFFWSAVVGTALGLTQLMLVTGYNREIGISDQFFSLGDTVVLTVLGEVSFLPVLVLAAKICPEGVEATLFAALMSVFNAGGAASGALGAALTSYLGVTAEDFTNLFWLVLICNLSSLMPLAGLRWLDEADKEWEGEEDAVAALKEGGSD</sequence>
<feature type="transmembrane region" description="Helical" evidence="8">
    <location>
        <begin position="367"/>
        <end position="386"/>
    </location>
</feature>
<dbReference type="CDD" id="cd17484">
    <property type="entry name" value="MFS_FBT"/>
    <property type="match status" value="1"/>
</dbReference>
<feature type="transmembrane region" description="Helical" evidence="8">
    <location>
        <begin position="466"/>
        <end position="490"/>
    </location>
</feature>
<evidence type="ECO:0000256" key="1">
    <source>
        <dbReference type="ARBA" id="ARBA00004141"/>
    </source>
</evidence>
<feature type="transmembrane region" description="Helical" evidence="8">
    <location>
        <begin position="175"/>
        <end position="195"/>
    </location>
</feature>
<dbReference type="PANTHER" id="PTHR31585">
    <property type="entry name" value="FOLATE-BIOPTERIN TRANSPORTER 1, CHLOROPLASTIC"/>
    <property type="match status" value="1"/>
</dbReference>
<evidence type="ECO:0000256" key="8">
    <source>
        <dbReference type="SAM" id="Phobius"/>
    </source>
</evidence>
<dbReference type="InterPro" id="IPR036259">
    <property type="entry name" value="MFS_trans_sf"/>
</dbReference>
<dbReference type="STRING" id="296587.C1E573"/>
<dbReference type="FunCoup" id="C1E573">
    <property type="interactions" value="172"/>
</dbReference>
<feature type="transmembrane region" description="Helical" evidence="8">
    <location>
        <begin position="135"/>
        <end position="154"/>
    </location>
</feature>
<dbReference type="GeneID" id="8242493"/>
<comment type="subcellular location">
    <subcellularLocation>
        <location evidence="1">Membrane</location>
        <topology evidence="1">Multi-pass membrane protein</topology>
    </subcellularLocation>
</comment>
<evidence type="ECO:0000256" key="2">
    <source>
        <dbReference type="ARBA" id="ARBA00007015"/>
    </source>
</evidence>
<dbReference type="InterPro" id="IPR039309">
    <property type="entry name" value="BT1"/>
</dbReference>
<dbReference type="Pfam" id="PF03092">
    <property type="entry name" value="BT1"/>
    <property type="match status" value="1"/>
</dbReference>
<evidence type="ECO:0000256" key="4">
    <source>
        <dbReference type="ARBA" id="ARBA00022692"/>
    </source>
</evidence>
<evidence type="ECO:0000313" key="10">
    <source>
        <dbReference type="Proteomes" id="UP000002009"/>
    </source>
</evidence>
<dbReference type="RefSeq" id="XP_002501584.1">
    <property type="nucleotide sequence ID" value="XM_002501538.1"/>
</dbReference>
<dbReference type="EMBL" id="CP001325">
    <property type="protein sequence ID" value="ACO62842.1"/>
    <property type="molecule type" value="Genomic_DNA"/>
</dbReference>
<evidence type="ECO:0000256" key="6">
    <source>
        <dbReference type="ARBA" id="ARBA00023136"/>
    </source>
</evidence>
<dbReference type="SUPFAM" id="SSF103473">
    <property type="entry name" value="MFS general substrate transporter"/>
    <property type="match status" value="1"/>
</dbReference>
<name>C1E573_MICCC</name>
<dbReference type="eggNOG" id="ENOG502QPYM">
    <property type="taxonomic scope" value="Eukaryota"/>
</dbReference>
<dbReference type="GO" id="GO:0016020">
    <property type="term" value="C:membrane"/>
    <property type="evidence" value="ECO:0007669"/>
    <property type="project" value="UniProtKB-SubCell"/>
</dbReference>
<dbReference type="Gene3D" id="1.20.1250.20">
    <property type="entry name" value="MFS general substrate transporter like domains"/>
    <property type="match status" value="1"/>
</dbReference>
<feature type="region of interest" description="Disordered" evidence="7">
    <location>
        <begin position="20"/>
        <end position="69"/>
    </location>
</feature>
<dbReference type="Proteomes" id="UP000002009">
    <property type="component" value="Chromosome 4"/>
</dbReference>
<reference evidence="9 10" key="1">
    <citation type="journal article" date="2009" name="Science">
        <title>Green evolution and dynamic adaptations revealed by genomes of the marine picoeukaryotes Micromonas.</title>
        <authorList>
            <person name="Worden A.Z."/>
            <person name="Lee J.H."/>
            <person name="Mock T."/>
            <person name="Rouze P."/>
            <person name="Simmons M.P."/>
            <person name="Aerts A.L."/>
            <person name="Allen A.E."/>
            <person name="Cuvelier M.L."/>
            <person name="Derelle E."/>
            <person name="Everett M.V."/>
            <person name="Foulon E."/>
            <person name="Grimwood J."/>
            <person name="Gundlach H."/>
            <person name="Henrissat B."/>
            <person name="Napoli C."/>
            <person name="McDonald S.M."/>
            <person name="Parker M.S."/>
            <person name="Rombauts S."/>
            <person name="Salamov A."/>
            <person name="Von Dassow P."/>
            <person name="Badger J.H."/>
            <person name="Coutinho P.M."/>
            <person name="Demir E."/>
            <person name="Dubchak I."/>
            <person name="Gentemann C."/>
            <person name="Eikrem W."/>
            <person name="Gready J.E."/>
            <person name="John U."/>
            <person name="Lanier W."/>
            <person name="Lindquist E.A."/>
            <person name="Lucas S."/>
            <person name="Mayer K.F."/>
            <person name="Moreau H."/>
            <person name="Not F."/>
            <person name="Otillar R."/>
            <person name="Panaud O."/>
            <person name="Pangilinan J."/>
            <person name="Paulsen I."/>
            <person name="Piegu B."/>
            <person name="Poliakov A."/>
            <person name="Robbens S."/>
            <person name="Schmutz J."/>
            <person name="Toulza E."/>
            <person name="Wyss T."/>
            <person name="Zelensky A."/>
            <person name="Zhou K."/>
            <person name="Armbrust E.V."/>
            <person name="Bhattacharya D."/>
            <person name="Goodenough U.W."/>
            <person name="Van de Peer Y."/>
            <person name="Grigoriev I.V."/>
        </authorList>
    </citation>
    <scope>NUCLEOTIDE SEQUENCE [LARGE SCALE GENOMIC DNA]</scope>
    <source>
        <strain evidence="10">RCC299 / NOUM17</strain>
    </source>
</reference>
<gene>
    <name evidence="9" type="ORF">MICPUN_81278</name>
</gene>